<feature type="transmembrane region" description="Helical" evidence="1">
    <location>
        <begin position="89"/>
        <end position="110"/>
    </location>
</feature>
<dbReference type="RefSeq" id="WP_066768712.1">
    <property type="nucleotide sequence ID" value="NZ_CP013244.1"/>
</dbReference>
<gene>
    <name evidence="2" type="ORF">ATE48_05600</name>
</gene>
<evidence type="ECO:0000256" key="1">
    <source>
        <dbReference type="SAM" id="Phobius"/>
    </source>
</evidence>
<feature type="transmembrane region" description="Helical" evidence="1">
    <location>
        <begin position="6"/>
        <end position="32"/>
    </location>
</feature>
<dbReference type="InParanoid" id="A0A1B1AFU6"/>
<proteinExistence type="predicted"/>
<evidence type="ECO:0000313" key="2">
    <source>
        <dbReference type="EMBL" id="ANP45427.1"/>
    </source>
</evidence>
<keyword evidence="1" id="KW-0812">Transmembrane</keyword>
<protein>
    <submittedName>
        <fullName evidence="2">Uncharacterized protein</fullName>
    </submittedName>
</protein>
<keyword evidence="3" id="KW-1185">Reference proteome</keyword>
<reference evidence="2 3" key="1">
    <citation type="submission" date="2015-11" db="EMBL/GenBank/DDBJ databases">
        <title>Whole-Genome Sequence of Candidatus Oderbacter manganicum from the National Park Lower Oder Valley, Germany.</title>
        <authorList>
            <person name="Braun B."/>
            <person name="Liere K."/>
            <person name="Szewzyk U."/>
        </authorList>
    </citation>
    <scope>NUCLEOTIDE SEQUENCE [LARGE SCALE GENOMIC DNA]</scope>
    <source>
        <strain evidence="2 3">OTSz_A_272</strain>
    </source>
</reference>
<accession>A0A1B1AFU6</accession>
<organism evidence="2 3">
    <name type="scientific">Candidatus Viadribacter manganicus</name>
    <dbReference type="NCBI Taxonomy" id="1759059"/>
    <lineage>
        <taxon>Bacteria</taxon>
        <taxon>Pseudomonadati</taxon>
        <taxon>Pseudomonadota</taxon>
        <taxon>Alphaproteobacteria</taxon>
        <taxon>Hyphomonadales</taxon>
        <taxon>Hyphomonadaceae</taxon>
        <taxon>Candidatus Viadribacter</taxon>
    </lineage>
</organism>
<sequence length="129" mass="14323">MPELSVAEIAAIICTIGLAITAPLTAFGRFRAARDARDFIARRVEASGLRDELKVFVTLTVVELAADATLIAAFAWIVYTGVTQEPDAFLRAVLPIWRWVLGVAVLRVLIEIPLRRTLQRIRGLFALRH</sequence>
<dbReference type="Proteomes" id="UP000092498">
    <property type="component" value="Chromosome"/>
</dbReference>
<name>A0A1B1AFU6_9PROT</name>
<feature type="transmembrane region" description="Helical" evidence="1">
    <location>
        <begin position="53"/>
        <end position="77"/>
    </location>
</feature>
<dbReference type="AlphaFoldDB" id="A0A1B1AFU6"/>
<dbReference type="STRING" id="1759059.ATE48_05600"/>
<keyword evidence="1" id="KW-0472">Membrane</keyword>
<keyword evidence="1" id="KW-1133">Transmembrane helix</keyword>
<dbReference type="KEGG" id="cbot:ATE48_05600"/>
<evidence type="ECO:0000313" key="3">
    <source>
        <dbReference type="Proteomes" id="UP000092498"/>
    </source>
</evidence>
<dbReference type="EMBL" id="CP013244">
    <property type="protein sequence ID" value="ANP45427.1"/>
    <property type="molecule type" value="Genomic_DNA"/>
</dbReference>